<dbReference type="GO" id="GO:0016747">
    <property type="term" value="F:acyltransferase activity, transferring groups other than amino-acyl groups"/>
    <property type="evidence" value="ECO:0007669"/>
    <property type="project" value="InterPro"/>
</dbReference>
<dbReference type="Pfam" id="PF00583">
    <property type="entry name" value="Acetyltransf_1"/>
    <property type="match status" value="1"/>
</dbReference>
<dbReference type="AlphaFoldDB" id="A0A4Q1UI65"/>
<keyword evidence="3" id="KW-1185">Reference proteome</keyword>
<reference evidence="2 3" key="1">
    <citation type="submission" date="2017-03" db="EMBL/GenBank/DDBJ databases">
        <authorList>
            <person name="Safronova V.I."/>
            <person name="Sazanova A.L."/>
            <person name="Chirak E.R."/>
        </authorList>
    </citation>
    <scope>NUCLEOTIDE SEQUENCE [LARGE SCALE GENOMIC DNA]</scope>
    <source>
        <strain evidence="2 3">Opo-243</strain>
    </source>
</reference>
<dbReference type="RefSeq" id="WP_129275589.1">
    <property type="nucleotide sequence ID" value="NZ_MZXW01000054.1"/>
</dbReference>
<evidence type="ECO:0000259" key="1">
    <source>
        <dbReference type="PROSITE" id="PS51186"/>
    </source>
</evidence>
<dbReference type="PROSITE" id="PS51186">
    <property type="entry name" value="GNAT"/>
    <property type="match status" value="1"/>
</dbReference>
<name>A0A4Q1UI65_9BRAD</name>
<accession>A0A4Q1UI65</accession>
<sequence length="150" mass="16244">MNKFSYRVAVSGDVDGILNVFAEVAPEVPTRVYSDTKGDHTDTKASIEGAVGTGQSWVATDANGTIVGYALANGDDKALTLLYLGVSQAARNQHVCSSLVSKLKETSAAINTDVRSNNKSSMVERFEHLEFVKGNINEDRTKLHWQRPAT</sequence>
<protein>
    <recommendedName>
        <fullName evidence="1">N-acetyltransferase domain-containing protein</fullName>
    </recommendedName>
</protein>
<gene>
    <name evidence="2" type="ORF">B5V03_37910</name>
</gene>
<dbReference type="EMBL" id="MZXW01000054">
    <property type="protein sequence ID" value="RXT34529.1"/>
    <property type="molecule type" value="Genomic_DNA"/>
</dbReference>
<evidence type="ECO:0000313" key="2">
    <source>
        <dbReference type="EMBL" id="RXT34529.1"/>
    </source>
</evidence>
<dbReference type="OrthoDB" id="8233063at2"/>
<dbReference type="InterPro" id="IPR016181">
    <property type="entry name" value="Acyl_CoA_acyltransferase"/>
</dbReference>
<organism evidence="2 3">
    <name type="scientific">Bradyrhizobium betae</name>
    <dbReference type="NCBI Taxonomy" id="244734"/>
    <lineage>
        <taxon>Bacteria</taxon>
        <taxon>Pseudomonadati</taxon>
        <taxon>Pseudomonadota</taxon>
        <taxon>Alphaproteobacteria</taxon>
        <taxon>Hyphomicrobiales</taxon>
        <taxon>Nitrobacteraceae</taxon>
        <taxon>Bradyrhizobium</taxon>
    </lineage>
</organism>
<feature type="domain" description="N-acetyltransferase" evidence="1">
    <location>
        <begin position="4"/>
        <end position="150"/>
    </location>
</feature>
<dbReference type="InterPro" id="IPR000182">
    <property type="entry name" value="GNAT_dom"/>
</dbReference>
<dbReference type="Proteomes" id="UP000290819">
    <property type="component" value="Unassembled WGS sequence"/>
</dbReference>
<dbReference type="Gene3D" id="3.40.630.30">
    <property type="match status" value="1"/>
</dbReference>
<dbReference type="CDD" id="cd04301">
    <property type="entry name" value="NAT_SF"/>
    <property type="match status" value="1"/>
</dbReference>
<evidence type="ECO:0000313" key="3">
    <source>
        <dbReference type="Proteomes" id="UP000290819"/>
    </source>
</evidence>
<comment type="caution">
    <text evidence="2">The sequence shown here is derived from an EMBL/GenBank/DDBJ whole genome shotgun (WGS) entry which is preliminary data.</text>
</comment>
<proteinExistence type="predicted"/>
<dbReference type="SUPFAM" id="SSF55729">
    <property type="entry name" value="Acyl-CoA N-acyltransferases (Nat)"/>
    <property type="match status" value="1"/>
</dbReference>